<reference evidence="1" key="1">
    <citation type="submission" date="2023-03" db="EMBL/GenBank/DDBJ databases">
        <title>Massive genome expansion in bonnet fungi (Mycena s.s.) driven by repeated elements and novel gene families across ecological guilds.</title>
        <authorList>
            <consortium name="Lawrence Berkeley National Laboratory"/>
            <person name="Harder C.B."/>
            <person name="Miyauchi S."/>
            <person name="Viragh M."/>
            <person name="Kuo A."/>
            <person name="Thoen E."/>
            <person name="Andreopoulos B."/>
            <person name="Lu D."/>
            <person name="Skrede I."/>
            <person name="Drula E."/>
            <person name="Henrissat B."/>
            <person name="Morin E."/>
            <person name="Kohler A."/>
            <person name="Barry K."/>
            <person name="LaButti K."/>
            <person name="Morin E."/>
            <person name="Salamov A."/>
            <person name="Lipzen A."/>
            <person name="Mereny Z."/>
            <person name="Hegedus B."/>
            <person name="Baldrian P."/>
            <person name="Stursova M."/>
            <person name="Weitz H."/>
            <person name="Taylor A."/>
            <person name="Grigoriev I.V."/>
            <person name="Nagy L.G."/>
            <person name="Martin F."/>
            <person name="Kauserud H."/>
        </authorList>
    </citation>
    <scope>NUCLEOTIDE SEQUENCE</scope>
    <source>
        <strain evidence="1">CBHHK173m</strain>
    </source>
</reference>
<dbReference type="AlphaFoldDB" id="A0AAD6UHF2"/>
<name>A0AAD6UHF2_9AGAR</name>
<dbReference type="EMBL" id="JARJCN010000005">
    <property type="protein sequence ID" value="KAJ7100646.1"/>
    <property type="molecule type" value="Genomic_DNA"/>
</dbReference>
<proteinExistence type="predicted"/>
<evidence type="ECO:0000313" key="1">
    <source>
        <dbReference type="EMBL" id="KAJ7100646.1"/>
    </source>
</evidence>
<protein>
    <submittedName>
        <fullName evidence="1">Uncharacterized protein</fullName>
    </submittedName>
</protein>
<sequence>MTGSSWTSLSRGKSEPSIATSLLPAFYAVKVSSVRSAHLNSSSLRSPSSVPCSGSLSPALSEAAWQSVRALLLSRPAASACRAHPHQAASAEAPLRPRWFGRAPCLQPPSLCTSLHSASSTCSSSAPAAHAPPASSLPLLFVWARLPRSSTFLRPQHAPAHHHLRHLGDCAVIQHPH</sequence>
<evidence type="ECO:0000313" key="2">
    <source>
        <dbReference type="Proteomes" id="UP001222325"/>
    </source>
</evidence>
<gene>
    <name evidence="1" type="ORF">B0H15DRAFT_457080</name>
</gene>
<accession>A0AAD6UHF2</accession>
<comment type="caution">
    <text evidence="1">The sequence shown here is derived from an EMBL/GenBank/DDBJ whole genome shotgun (WGS) entry which is preliminary data.</text>
</comment>
<keyword evidence="2" id="KW-1185">Reference proteome</keyword>
<dbReference type="Proteomes" id="UP001222325">
    <property type="component" value="Unassembled WGS sequence"/>
</dbReference>
<organism evidence="1 2">
    <name type="scientific">Mycena belliarum</name>
    <dbReference type="NCBI Taxonomy" id="1033014"/>
    <lineage>
        <taxon>Eukaryota</taxon>
        <taxon>Fungi</taxon>
        <taxon>Dikarya</taxon>
        <taxon>Basidiomycota</taxon>
        <taxon>Agaricomycotina</taxon>
        <taxon>Agaricomycetes</taxon>
        <taxon>Agaricomycetidae</taxon>
        <taxon>Agaricales</taxon>
        <taxon>Marasmiineae</taxon>
        <taxon>Mycenaceae</taxon>
        <taxon>Mycena</taxon>
    </lineage>
</organism>